<evidence type="ECO:0000256" key="4">
    <source>
        <dbReference type="ARBA" id="ARBA00022679"/>
    </source>
</evidence>
<dbReference type="SUPFAM" id="SSF53448">
    <property type="entry name" value="Nucleotide-diphospho-sugar transferases"/>
    <property type="match status" value="1"/>
</dbReference>
<dbReference type="eggNOG" id="KOG2388">
    <property type="taxonomic scope" value="Eukaryota"/>
</dbReference>
<evidence type="ECO:0000256" key="5">
    <source>
        <dbReference type="ARBA" id="ARBA00022695"/>
    </source>
</evidence>
<dbReference type="GO" id="GO:0003977">
    <property type="term" value="F:UDP-N-acetylglucosamine diphosphorylase activity"/>
    <property type="evidence" value="ECO:0007669"/>
    <property type="project" value="UniProtKB-EC"/>
</dbReference>
<sequence>MVQNRAPTEAELADLKAALAKHGQEHLLHFWPTLTDIQRSHLYADIKSLDLARVNLDFVAAMKTSGAESQSKLDALIAPLPADRVGSTTDKANAKQWRQHGLELIADGKCAVLLLAGGQGTRLGTADPKGMYDVGLPSHKSLYQLQGERIVRLQQLAAETSKKASVTLMYVMTSDTTDAKTKEFFASHNNFGLRADQIFFFEQENIPCMSFEGKIILASPWQISRAPNGNGGLFSSMERSGALSDMEKRGIERVHVYGVDNVLVRLGDPVFFGYCSEKKVDCGNKVVAKAYPDEPVGVLCLCEGKLRVVEYSEITKETAARTNAAGELVFNAGNIANHMFSVPFLRALLTEHRDALVHHVAKKKIPFVDVASGQIVTPKEPNGVKLEMFVFDVFPLSTNSGALQVLRDEEFSPLKNAPGAGKDCPETCRADLLNLHASYVAAAGGRLLPDAAVEISPLVTYAGEGLEPYTMNKIFKDTTVVLPK</sequence>
<proteinExistence type="inferred from homology"/>
<comment type="pathway">
    <text evidence="1">Nucleotide-sugar biosynthesis; UDP-N-acetyl-alpha-D-glucosamine biosynthesis; UDP-N-acetyl-alpha-D-glucosamine from N-acetyl-alpha-D-glucosamine 1-phosphate: step 1/1.</text>
</comment>
<dbReference type="InterPro" id="IPR002618">
    <property type="entry name" value="UDPGP_fam"/>
</dbReference>
<dbReference type="PANTHER" id="PTHR11952">
    <property type="entry name" value="UDP- GLUCOSE PYROPHOSPHORYLASE"/>
    <property type="match status" value="1"/>
</dbReference>
<dbReference type="InParanoid" id="A0A0D2WGL9"/>
<keyword evidence="5" id="KW-0548">Nucleotidyltransferase</keyword>
<accession>A0A0D2WGL9</accession>
<dbReference type="Gene3D" id="3.90.550.10">
    <property type="entry name" value="Spore Coat Polysaccharide Biosynthesis Protein SpsA, Chain A"/>
    <property type="match status" value="1"/>
</dbReference>
<gene>
    <name evidence="7" type="ORF">CAOG_000208</name>
</gene>
<evidence type="ECO:0000256" key="3">
    <source>
        <dbReference type="ARBA" id="ARBA00012457"/>
    </source>
</evidence>
<evidence type="ECO:0000256" key="2">
    <source>
        <dbReference type="ARBA" id="ARBA00010401"/>
    </source>
</evidence>
<dbReference type="PANTHER" id="PTHR11952:SF2">
    <property type="entry name" value="LD24639P"/>
    <property type="match status" value="1"/>
</dbReference>
<dbReference type="FunCoup" id="A0A0D2WGL9">
    <property type="interactions" value="119"/>
</dbReference>
<evidence type="ECO:0000313" key="8">
    <source>
        <dbReference type="Proteomes" id="UP000008743"/>
    </source>
</evidence>
<organism evidence="7 8">
    <name type="scientific">Capsaspora owczarzaki (strain ATCC 30864)</name>
    <dbReference type="NCBI Taxonomy" id="595528"/>
    <lineage>
        <taxon>Eukaryota</taxon>
        <taxon>Filasterea</taxon>
        <taxon>Capsaspora</taxon>
    </lineage>
</organism>
<dbReference type="OrthoDB" id="532420at2759"/>
<keyword evidence="4" id="KW-0808">Transferase</keyword>
<dbReference type="Pfam" id="PF01704">
    <property type="entry name" value="UDPGP"/>
    <property type="match status" value="1"/>
</dbReference>
<comment type="similarity">
    <text evidence="2">Belongs to the UDPGP type 1 family.</text>
</comment>
<protein>
    <recommendedName>
        <fullName evidence="3">UDP-N-acetylglucosamine diphosphorylase</fullName>
        <ecNumber evidence="3">2.7.7.23</ecNumber>
    </recommendedName>
</protein>
<name>A0A0D2WGL9_CAPO3</name>
<dbReference type="GO" id="GO:0006048">
    <property type="term" value="P:UDP-N-acetylglucosamine biosynthetic process"/>
    <property type="evidence" value="ECO:0007669"/>
    <property type="project" value="TreeGrafter"/>
</dbReference>
<dbReference type="InterPro" id="IPR039741">
    <property type="entry name" value="UDP-sugar_pyrophosphorylase"/>
</dbReference>
<keyword evidence="8" id="KW-1185">Reference proteome</keyword>
<dbReference type="PhylomeDB" id="A0A0D2WGL9"/>
<comment type="catalytic activity">
    <reaction evidence="6">
        <text>N-acetyl-alpha-D-glucosamine 1-phosphate + UTP + H(+) = UDP-N-acetyl-alpha-D-glucosamine + diphosphate</text>
        <dbReference type="Rhea" id="RHEA:13509"/>
        <dbReference type="ChEBI" id="CHEBI:15378"/>
        <dbReference type="ChEBI" id="CHEBI:33019"/>
        <dbReference type="ChEBI" id="CHEBI:46398"/>
        <dbReference type="ChEBI" id="CHEBI:57705"/>
        <dbReference type="ChEBI" id="CHEBI:57776"/>
        <dbReference type="EC" id="2.7.7.23"/>
    </reaction>
</comment>
<evidence type="ECO:0000256" key="6">
    <source>
        <dbReference type="ARBA" id="ARBA00048493"/>
    </source>
</evidence>
<dbReference type="EC" id="2.7.7.23" evidence="3"/>
<evidence type="ECO:0000313" key="7">
    <source>
        <dbReference type="EMBL" id="KJE88570.1"/>
    </source>
</evidence>
<reference evidence="8" key="1">
    <citation type="submission" date="2011-02" db="EMBL/GenBank/DDBJ databases">
        <title>The Genome Sequence of Capsaspora owczarzaki ATCC 30864.</title>
        <authorList>
            <person name="Russ C."/>
            <person name="Cuomo C."/>
            <person name="Burger G."/>
            <person name="Gray M.W."/>
            <person name="Holland P.W.H."/>
            <person name="King N."/>
            <person name="Lang F.B.F."/>
            <person name="Roger A.J."/>
            <person name="Ruiz-Trillo I."/>
            <person name="Young S.K."/>
            <person name="Zeng Q."/>
            <person name="Gargeya S."/>
            <person name="Alvarado L."/>
            <person name="Berlin A."/>
            <person name="Chapman S.B."/>
            <person name="Chen Z."/>
            <person name="Freedman E."/>
            <person name="Gellesch M."/>
            <person name="Goldberg J."/>
            <person name="Griggs A."/>
            <person name="Gujja S."/>
            <person name="Heilman E."/>
            <person name="Heiman D."/>
            <person name="Howarth C."/>
            <person name="Mehta T."/>
            <person name="Neiman D."/>
            <person name="Pearson M."/>
            <person name="Roberts A."/>
            <person name="Saif S."/>
            <person name="Shea T."/>
            <person name="Shenoy N."/>
            <person name="Sisk P."/>
            <person name="Stolte C."/>
            <person name="Sykes S."/>
            <person name="White J."/>
            <person name="Yandava C."/>
            <person name="Haas B."/>
            <person name="Nusbaum C."/>
            <person name="Birren B."/>
        </authorList>
    </citation>
    <scope>NUCLEOTIDE SEQUENCE</scope>
    <source>
        <strain evidence="8">ATCC 30864</strain>
    </source>
</reference>
<dbReference type="EMBL" id="KE346360">
    <property type="protein sequence ID" value="KJE88570.1"/>
    <property type="molecule type" value="Genomic_DNA"/>
</dbReference>
<evidence type="ECO:0000256" key="1">
    <source>
        <dbReference type="ARBA" id="ARBA00005208"/>
    </source>
</evidence>
<dbReference type="CDD" id="cd04193">
    <property type="entry name" value="UDPGlcNAc_PPase"/>
    <property type="match status" value="1"/>
</dbReference>
<dbReference type="InterPro" id="IPR029044">
    <property type="entry name" value="Nucleotide-diphossugar_trans"/>
</dbReference>
<dbReference type="AlphaFoldDB" id="A0A0D2WGL9"/>
<dbReference type="STRING" id="595528.A0A0D2WGL9"/>
<dbReference type="FunFam" id="3.90.550.10:FF:000075">
    <property type="entry name" value="Probable UDP-N-acetylglucosamine pyrophosphorylase"/>
    <property type="match status" value="1"/>
</dbReference>
<dbReference type="Proteomes" id="UP000008743">
    <property type="component" value="Unassembled WGS sequence"/>
</dbReference>